<evidence type="ECO:0000256" key="7">
    <source>
        <dbReference type="ARBA" id="ARBA00022840"/>
    </source>
</evidence>
<dbReference type="GO" id="GO:0006271">
    <property type="term" value="P:DNA strand elongation involved in DNA replication"/>
    <property type="evidence" value="ECO:0007669"/>
    <property type="project" value="TreeGrafter"/>
</dbReference>
<feature type="compositionally biased region" description="Basic and acidic residues" evidence="14">
    <location>
        <begin position="46"/>
        <end position="55"/>
    </location>
</feature>
<dbReference type="GO" id="GO:0003697">
    <property type="term" value="F:single-stranded DNA binding"/>
    <property type="evidence" value="ECO:0007669"/>
    <property type="project" value="TreeGrafter"/>
</dbReference>
<evidence type="ECO:0000313" key="17">
    <source>
        <dbReference type="Proteomes" id="UP001472866"/>
    </source>
</evidence>
<keyword evidence="4 12" id="KW-0547">Nucleotide-binding</keyword>
<dbReference type="InterPro" id="IPR012340">
    <property type="entry name" value="NA-bd_OB-fold"/>
</dbReference>
<dbReference type="Pfam" id="PF17855">
    <property type="entry name" value="MCM_lid"/>
    <property type="match status" value="1"/>
</dbReference>
<dbReference type="GO" id="GO:0000347">
    <property type="term" value="C:THO complex"/>
    <property type="evidence" value="ECO:0007669"/>
    <property type="project" value="UniProtKB-ARBA"/>
</dbReference>
<dbReference type="SUPFAM" id="SSF52540">
    <property type="entry name" value="P-loop containing nucleoside triphosphate hydrolases"/>
    <property type="match status" value="1"/>
</dbReference>
<dbReference type="Pfam" id="PF14551">
    <property type="entry name" value="MCM_N"/>
    <property type="match status" value="1"/>
</dbReference>
<feature type="compositionally biased region" description="Low complexity" evidence="14">
    <location>
        <begin position="157"/>
        <end position="168"/>
    </location>
</feature>
<proteinExistence type="inferred from homology"/>
<keyword evidence="6 13" id="KW-0347">Helicase</keyword>
<feature type="domain" description="MCM C-terminal AAA(+) ATPase" evidence="15">
    <location>
        <begin position="558"/>
        <end position="764"/>
    </location>
</feature>
<protein>
    <recommendedName>
        <fullName evidence="13">DNA replication licensing factor MCM4</fullName>
        <ecNumber evidence="13">3.6.4.12</ecNumber>
    </recommendedName>
</protein>
<evidence type="ECO:0000259" key="15">
    <source>
        <dbReference type="PROSITE" id="PS50051"/>
    </source>
</evidence>
<evidence type="ECO:0000256" key="8">
    <source>
        <dbReference type="ARBA" id="ARBA00023125"/>
    </source>
</evidence>
<dbReference type="FunFam" id="3.40.50.300:FF:000217">
    <property type="entry name" value="DNA helicase"/>
    <property type="match status" value="1"/>
</dbReference>
<dbReference type="EMBL" id="CP151506">
    <property type="protein sequence ID" value="WZN62613.1"/>
    <property type="molecule type" value="Genomic_DNA"/>
</dbReference>
<evidence type="ECO:0000313" key="16">
    <source>
        <dbReference type="EMBL" id="WZN62613.1"/>
    </source>
</evidence>
<feature type="region of interest" description="Disordered" evidence="14">
    <location>
        <begin position="1"/>
        <end position="183"/>
    </location>
</feature>
<comment type="catalytic activity">
    <reaction evidence="10 13">
        <text>ATP + H2O = ADP + phosphate + H(+)</text>
        <dbReference type="Rhea" id="RHEA:13065"/>
        <dbReference type="ChEBI" id="CHEBI:15377"/>
        <dbReference type="ChEBI" id="CHEBI:15378"/>
        <dbReference type="ChEBI" id="CHEBI:30616"/>
        <dbReference type="ChEBI" id="CHEBI:43474"/>
        <dbReference type="ChEBI" id="CHEBI:456216"/>
        <dbReference type="EC" id="3.6.4.12"/>
    </reaction>
</comment>
<keyword evidence="8 12" id="KW-0238">DNA-binding</keyword>
<dbReference type="Proteomes" id="UP001472866">
    <property type="component" value="Chromosome 06"/>
</dbReference>
<dbReference type="GO" id="GO:1902975">
    <property type="term" value="P:mitotic DNA replication initiation"/>
    <property type="evidence" value="ECO:0007669"/>
    <property type="project" value="TreeGrafter"/>
</dbReference>
<dbReference type="PANTHER" id="PTHR11630:SF66">
    <property type="entry name" value="DNA REPLICATION LICENSING FACTOR MCM4"/>
    <property type="match status" value="1"/>
</dbReference>
<evidence type="ECO:0000256" key="2">
    <source>
        <dbReference type="ARBA" id="ARBA00008010"/>
    </source>
</evidence>
<evidence type="ECO:0000256" key="6">
    <source>
        <dbReference type="ARBA" id="ARBA00022806"/>
    </source>
</evidence>
<dbReference type="AlphaFoldDB" id="A0AAX4P932"/>
<comment type="similarity">
    <text evidence="2 12">Belongs to the MCM family.</text>
</comment>
<comment type="function">
    <text evidence="13">Acts as component of the MCM2-7 complex (MCM complex) which is the replicative helicase essential for 'once per cell cycle' DNA replication initiation and elongation in eukaryotic cells. The active ATPase sites in the MCM2-7 ring are formed through the interaction surfaces of two neighboring subunits such that a critical structure of a conserved arginine finger motif is provided in trans relative to the ATP-binding site of the Walker A box of the adjacent subunit. The six ATPase active sites, however, are likely to contribute differentially to the complex helicase activity.</text>
</comment>
<dbReference type="EC" id="3.6.4.12" evidence="13"/>
<dbReference type="PROSITE" id="PS50051">
    <property type="entry name" value="MCM_2"/>
    <property type="match status" value="1"/>
</dbReference>
<dbReference type="PROSITE" id="PS00847">
    <property type="entry name" value="MCM_1"/>
    <property type="match status" value="1"/>
</dbReference>
<dbReference type="InterPro" id="IPR001208">
    <property type="entry name" value="MCM_dom"/>
</dbReference>
<comment type="subunit">
    <text evidence="13">Component of the MCM2-7 complex.</text>
</comment>
<comment type="function">
    <text evidence="11">Probable component of the MCM2-7 complex (MCM complex) that may function as a DNA helicase and which is essential to undergo a single round of replication initiation and elongation per cell cycle in eukaryotic cells.</text>
</comment>
<dbReference type="PANTHER" id="PTHR11630">
    <property type="entry name" value="DNA REPLICATION LICENSING FACTOR MCM FAMILY MEMBER"/>
    <property type="match status" value="1"/>
</dbReference>
<evidence type="ECO:0000256" key="10">
    <source>
        <dbReference type="ARBA" id="ARBA00047995"/>
    </source>
</evidence>
<dbReference type="GO" id="GO:0017116">
    <property type="term" value="F:single-stranded DNA helicase activity"/>
    <property type="evidence" value="ECO:0007669"/>
    <property type="project" value="TreeGrafter"/>
</dbReference>
<comment type="subcellular location">
    <subcellularLocation>
        <location evidence="1">Nucleus</location>
    </subcellularLocation>
</comment>
<feature type="compositionally biased region" description="Polar residues" evidence="14">
    <location>
        <begin position="1"/>
        <end position="22"/>
    </location>
</feature>
<evidence type="ECO:0000256" key="5">
    <source>
        <dbReference type="ARBA" id="ARBA00022801"/>
    </source>
</evidence>
<dbReference type="FunFam" id="2.20.28.10:FF:000003">
    <property type="entry name" value="DNA helicase"/>
    <property type="match status" value="1"/>
</dbReference>
<evidence type="ECO:0000256" key="4">
    <source>
        <dbReference type="ARBA" id="ARBA00022741"/>
    </source>
</evidence>
<keyword evidence="9 13" id="KW-0539">Nucleus</keyword>
<organism evidence="16 17">
    <name type="scientific">Chloropicon roscoffensis</name>
    <dbReference type="NCBI Taxonomy" id="1461544"/>
    <lineage>
        <taxon>Eukaryota</taxon>
        <taxon>Viridiplantae</taxon>
        <taxon>Chlorophyta</taxon>
        <taxon>Chloropicophyceae</taxon>
        <taxon>Chloropicales</taxon>
        <taxon>Chloropicaceae</taxon>
        <taxon>Chloropicon</taxon>
    </lineage>
</organism>
<dbReference type="Gene3D" id="2.40.50.140">
    <property type="entry name" value="Nucleic acid-binding proteins"/>
    <property type="match status" value="1"/>
</dbReference>
<feature type="compositionally biased region" description="Polar residues" evidence="14">
    <location>
        <begin position="84"/>
        <end position="93"/>
    </location>
</feature>
<evidence type="ECO:0000256" key="3">
    <source>
        <dbReference type="ARBA" id="ARBA00022705"/>
    </source>
</evidence>
<keyword evidence="3 13" id="KW-0235">DNA replication</keyword>
<dbReference type="InterPro" id="IPR008047">
    <property type="entry name" value="MCM_4"/>
</dbReference>
<evidence type="ECO:0000256" key="13">
    <source>
        <dbReference type="RuleBase" id="RU368062"/>
    </source>
</evidence>
<reference evidence="16 17" key="1">
    <citation type="submission" date="2024-03" db="EMBL/GenBank/DDBJ databases">
        <title>Complete genome sequence of the green alga Chloropicon roscoffensis RCC1871.</title>
        <authorList>
            <person name="Lemieux C."/>
            <person name="Pombert J.-F."/>
            <person name="Otis C."/>
            <person name="Turmel M."/>
        </authorList>
    </citation>
    <scope>NUCLEOTIDE SEQUENCE [LARGE SCALE GENOMIC DNA]</scope>
    <source>
        <strain evidence="16 17">RCC1871</strain>
    </source>
</reference>
<evidence type="ECO:0000256" key="1">
    <source>
        <dbReference type="ARBA" id="ARBA00004123"/>
    </source>
</evidence>
<dbReference type="PRINTS" id="PR01657">
    <property type="entry name" value="MCMFAMILY"/>
</dbReference>
<dbReference type="InterPro" id="IPR033762">
    <property type="entry name" value="MCM_OB"/>
</dbReference>
<keyword evidence="7 12" id="KW-0067">ATP-binding</keyword>
<dbReference type="GO" id="GO:0000727">
    <property type="term" value="P:double-strand break repair via break-induced replication"/>
    <property type="evidence" value="ECO:0007669"/>
    <property type="project" value="TreeGrafter"/>
</dbReference>
<evidence type="ECO:0000256" key="9">
    <source>
        <dbReference type="ARBA" id="ARBA00023242"/>
    </source>
</evidence>
<dbReference type="InterPro" id="IPR041562">
    <property type="entry name" value="MCM_lid"/>
</dbReference>
<dbReference type="Gene3D" id="3.40.50.300">
    <property type="entry name" value="P-loop containing nucleotide triphosphate hydrolases"/>
    <property type="match status" value="1"/>
</dbReference>
<keyword evidence="5 13" id="KW-0378">Hydrolase</keyword>
<dbReference type="InterPro" id="IPR018525">
    <property type="entry name" value="MCM_CS"/>
</dbReference>
<dbReference type="PRINTS" id="PR01660">
    <property type="entry name" value="MCMPROTEIN4"/>
</dbReference>
<dbReference type="GO" id="GO:0042555">
    <property type="term" value="C:MCM complex"/>
    <property type="evidence" value="ECO:0007669"/>
    <property type="project" value="UniProtKB-UniRule"/>
</dbReference>
<dbReference type="InterPro" id="IPR031327">
    <property type="entry name" value="MCM"/>
</dbReference>
<dbReference type="Gene3D" id="3.30.1640.10">
    <property type="entry name" value="mini-chromosome maintenance (MCM) complex, chain A, domain 1"/>
    <property type="match status" value="1"/>
</dbReference>
<feature type="compositionally biased region" description="Polar residues" evidence="14">
    <location>
        <begin position="102"/>
        <end position="116"/>
    </location>
</feature>
<dbReference type="Pfam" id="PF17207">
    <property type="entry name" value="MCM_OB"/>
    <property type="match status" value="1"/>
</dbReference>
<dbReference type="InterPro" id="IPR027417">
    <property type="entry name" value="P-loop_NTPase"/>
</dbReference>
<keyword evidence="17" id="KW-1185">Reference proteome</keyword>
<sequence>MSDSNAAGNQTPRTPRSVTENDNVVEGTPVQRQQQQRTPTAAASVGRERQNRERSVGGGRTPRSRSRSRSVSRSMDLSGFPLTPVTQATPHGSQGTGFGARSPNTPAGSGLLNTPLRSDMGHTHSGQRASILFRRRDTATPSVYTPVNNRIGGAGGNANNNNNSQSNSLLRTPSVSSGSLQRDADDQGLLMEDPETTFVWGTNVNVAEAQSRFRRFLANYQGVRARPAVRPFVRGGQDTDSMDSLDLGVDVEGPKYPSVILDTIRRGESSIDLDCLDLHSYDEELYSQLISYPQEIVPLFDIVVNEVAQGLVQQDEDMRQQYSQSGGADAAAELGNLAFRLQVRTFNLREVKTMRGLDPSDVDHLVSVKGMVTHVSSILPDLKQACFKCSVCGHTPEPVYIDRGNIQEPQKCQNCNSLNSMILLHNRCLFSNKQQVKMQETPDTVPEGETPSTMATYVFDDHVDAIKPGDRVKVTGIFRALPVRVASRQRNLRSVFKTYVDVIHVEKDDPNDSASFLQSKISREAAGTVSEADDDDTSVKYSEQEVQAFREIAQGPDIYARLVRSLAPSIWELDDVKRGILCQLFSGTRKGLQTGERLRSEVNVLLCGDPGTSKSQLMSYVHKLSPRGIYTSGRGSSSVGLTAYVARDPETRELVLESGALVLSDLGVCCIDEFDKMSDDARNALHEAMEQQTVSLAKAGIICTLNARTSVLASANPAGSRYNPNQSVVENLRLPSTLLSRFDLIFLILDKADLAADRQLARHLVSLHNPSSDNDSGRGASDIISLDMLRAYILYAQQMCKPAISDDAAEALVNYYVEMRRMGTSAAGTKVITSTPRQLESLVRLSEALAKMKLSKTVEVADVDEAARLVKVALQQSATDPRTGTIDMDLIQTGVSSSLRQLRHKLEQEVRGCLAKAAGRTMTSSDLLRDLKESLQSQAPSTNELWEVLQQMSDGGRLNIRGDKLALA</sequence>
<dbReference type="GO" id="GO:0005524">
    <property type="term" value="F:ATP binding"/>
    <property type="evidence" value="ECO:0007669"/>
    <property type="project" value="UniProtKB-UniRule"/>
</dbReference>
<dbReference type="SMART" id="SM00350">
    <property type="entry name" value="MCM"/>
    <property type="match status" value="1"/>
</dbReference>
<gene>
    <name evidence="16" type="ORF">HKI87_06g41510</name>
</gene>
<dbReference type="InterPro" id="IPR027925">
    <property type="entry name" value="MCM_N"/>
</dbReference>
<evidence type="ECO:0000256" key="14">
    <source>
        <dbReference type="SAM" id="MobiDB-lite"/>
    </source>
</evidence>
<dbReference type="GO" id="GO:0016787">
    <property type="term" value="F:hydrolase activity"/>
    <property type="evidence" value="ECO:0007669"/>
    <property type="project" value="UniProtKB-KW"/>
</dbReference>
<feature type="compositionally biased region" description="Polar residues" evidence="14">
    <location>
        <begin position="169"/>
        <end position="180"/>
    </location>
</feature>
<accession>A0AAX4P932</accession>
<name>A0AAX4P932_9CHLO</name>
<evidence type="ECO:0000256" key="11">
    <source>
        <dbReference type="ARBA" id="ARBA00053280"/>
    </source>
</evidence>
<evidence type="ECO:0000256" key="12">
    <source>
        <dbReference type="RuleBase" id="RU004070"/>
    </source>
</evidence>
<dbReference type="Pfam" id="PF00493">
    <property type="entry name" value="MCM"/>
    <property type="match status" value="1"/>
</dbReference>
<dbReference type="Gene3D" id="2.20.28.10">
    <property type="match status" value="1"/>
</dbReference>
<dbReference type="SUPFAM" id="SSF50249">
    <property type="entry name" value="Nucleic acid-binding proteins"/>
    <property type="match status" value="1"/>
</dbReference>